<feature type="transmembrane region" description="Helical" evidence="6">
    <location>
        <begin position="127"/>
        <end position="146"/>
    </location>
</feature>
<comment type="subcellular location">
    <subcellularLocation>
        <location evidence="1">Membrane</location>
        <topology evidence="1">Multi-pass membrane protein</topology>
    </subcellularLocation>
</comment>
<dbReference type="InterPro" id="IPR006634">
    <property type="entry name" value="TLC-dom"/>
</dbReference>
<reference evidence="8 9" key="1">
    <citation type="submission" date="2016-09" db="EMBL/GenBank/DDBJ databases">
        <title>Extensive genetic diversity and differential bi-allelic expression allows diatom success in the polar Southern Ocean.</title>
        <authorList>
            <consortium name="DOE Joint Genome Institute"/>
            <person name="Mock T."/>
            <person name="Otillar R.P."/>
            <person name="Strauss J."/>
            <person name="Dupont C."/>
            <person name="Frickenhaus S."/>
            <person name="Maumus F."/>
            <person name="Mcmullan M."/>
            <person name="Sanges R."/>
            <person name="Schmutz J."/>
            <person name="Toseland A."/>
            <person name="Valas R."/>
            <person name="Veluchamy A."/>
            <person name="Ward B.J."/>
            <person name="Allen A."/>
            <person name="Barry K."/>
            <person name="Falciatore A."/>
            <person name="Ferrante M."/>
            <person name="Fortunato A.E."/>
            <person name="Gloeckner G."/>
            <person name="Gruber A."/>
            <person name="Hipkin R."/>
            <person name="Janech M."/>
            <person name="Kroth P."/>
            <person name="Leese F."/>
            <person name="Lindquist E."/>
            <person name="Lyon B.R."/>
            <person name="Martin J."/>
            <person name="Mayer C."/>
            <person name="Parker M."/>
            <person name="Quesneville H."/>
            <person name="Raymond J."/>
            <person name="Uhlig C."/>
            <person name="Valentin K.U."/>
            <person name="Worden A.Z."/>
            <person name="Armbrust E.V."/>
            <person name="Bowler C."/>
            <person name="Green B."/>
            <person name="Moulton V."/>
            <person name="Van Oosterhout C."/>
            <person name="Grigoriev I."/>
        </authorList>
    </citation>
    <scope>NUCLEOTIDE SEQUENCE [LARGE SCALE GENOMIC DNA]</scope>
    <source>
        <strain evidence="8 9">CCMP1102</strain>
    </source>
</reference>
<dbReference type="Pfam" id="PF03798">
    <property type="entry name" value="TRAM_LAG1_CLN8"/>
    <property type="match status" value="1"/>
</dbReference>
<feature type="transmembrane region" description="Helical" evidence="6">
    <location>
        <begin position="88"/>
        <end position="107"/>
    </location>
</feature>
<dbReference type="EMBL" id="KV784371">
    <property type="protein sequence ID" value="OEU10529.1"/>
    <property type="molecule type" value="Genomic_DNA"/>
</dbReference>
<evidence type="ECO:0000313" key="9">
    <source>
        <dbReference type="Proteomes" id="UP000095751"/>
    </source>
</evidence>
<proteinExistence type="predicted"/>
<dbReference type="GO" id="GO:0055088">
    <property type="term" value="P:lipid homeostasis"/>
    <property type="evidence" value="ECO:0007669"/>
    <property type="project" value="TreeGrafter"/>
</dbReference>
<dbReference type="PANTHER" id="PTHR13439">
    <property type="entry name" value="CT120 PROTEIN"/>
    <property type="match status" value="1"/>
</dbReference>
<dbReference type="GO" id="GO:0005783">
    <property type="term" value="C:endoplasmic reticulum"/>
    <property type="evidence" value="ECO:0007669"/>
    <property type="project" value="TreeGrafter"/>
</dbReference>
<dbReference type="PANTHER" id="PTHR13439:SF0">
    <property type="entry name" value="TOPOISOMERASE I DAMAGE AFFECTED PROTEIN 4"/>
    <property type="match status" value="1"/>
</dbReference>
<keyword evidence="4 6" id="KW-0472">Membrane</keyword>
<keyword evidence="9" id="KW-1185">Reference proteome</keyword>
<dbReference type="InterPro" id="IPR050846">
    <property type="entry name" value="TLCD"/>
</dbReference>
<feature type="transmembrane region" description="Helical" evidence="6">
    <location>
        <begin position="271"/>
        <end position="289"/>
    </location>
</feature>
<keyword evidence="3 6" id="KW-1133">Transmembrane helix</keyword>
<dbReference type="Proteomes" id="UP000095751">
    <property type="component" value="Unassembled WGS sequence"/>
</dbReference>
<gene>
    <name evidence="8" type="ORF">FRACYDRAFT_193790</name>
</gene>
<feature type="domain" description="TLC" evidence="7">
    <location>
        <begin position="88"/>
        <end position="281"/>
    </location>
</feature>
<organism evidence="8 9">
    <name type="scientific">Fragilariopsis cylindrus CCMP1102</name>
    <dbReference type="NCBI Taxonomy" id="635003"/>
    <lineage>
        <taxon>Eukaryota</taxon>
        <taxon>Sar</taxon>
        <taxon>Stramenopiles</taxon>
        <taxon>Ochrophyta</taxon>
        <taxon>Bacillariophyta</taxon>
        <taxon>Bacillariophyceae</taxon>
        <taxon>Bacillariophycidae</taxon>
        <taxon>Bacillariales</taxon>
        <taxon>Bacillariaceae</taxon>
        <taxon>Fragilariopsis</taxon>
    </lineage>
</organism>
<accession>A0A1E7EXH1</accession>
<dbReference type="AlphaFoldDB" id="A0A1E7EXH1"/>
<name>A0A1E7EXH1_9STRA</name>
<evidence type="ECO:0000256" key="3">
    <source>
        <dbReference type="ARBA" id="ARBA00022989"/>
    </source>
</evidence>
<feature type="region of interest" description="Disordered" evidence="5">
    <location>
        <begin position="1"/>
        <end position="21"/>
    </location>
</feature>
<evidence type="ECO:0000256" key="2">
    <source>
        <dbReference type="ARBA" id="ARBA00022692"/>
    </source>
</evidence>
<protein>
    <recommendedName>
        <fullName evidence="7">TLC domain-containing protein</fullName>
    </recommendedName>
</protein>
<sequence length="312" mass="37050">MNTPTKEEEPPQPPHSSPRRSVIISPIKVIQNLRQRRKRRSLSAPPKLRKPMTIADHFRVVNNEGGRKLVVPGMPKYEDDWARDSHDFFNLIVLLPIIVLNLMNWNWEILLNLSKKQHLEDAWTDEWFDLFFWSTLSYFIADLMWIIIIPNSVKSPGVIIKHHIFSMIYLLIPYYRPERRWCMGACMSVELNTWFLIARRVFNKQGFPPWTVNLSFVSFRLKFISICFYVTWFSLRVILYPFLMVQFTNIWLETSTKNGGTYINIDLPPPIFHFIFVVLNLKWTVDLISSKLRYLRRRRKGGSKAVEYEKGL</sequence>
<evidence type="ECO:0000256" key="5">
    <source>
        <dbReference type="SAM" id="MobiDB-lite"/>
    </source>
</evidence>
<evidence type="ECO:0000313" key="8">
    <source>
        <dbReference type="EMBL" id="OEU10529.1"/>
    </source>
</evidence>
<feature type="transmembrane region" description="Helical" evidence="6">
    <location>
        <begin position="223"/>
        <end position="243"/>
    </location>
</feature>
<dbReference type="OrthoDB" id="40784at2759"/>
<dbReference type="InParanoid" id="A0A1E7EXH1"/>
<keyword evidence="2 6" id="KW-0812">Transmembrane</keyword>
<dbReference type="GO" id="GO:0016020">
    <property type="term" value="C:membrane"/>
    <property type="evidence" value="ECO:0007669"/>
    <property type="project" value="UniProtKB-SubCell"/>
</dbReference>
<dbReference type="KEGG" id="fcy:FRACYDRAFT_193790"/>
<evidence type="ECO:0000256" key="4">
    <source>
        <dbReference type="ARBA" id="ARBA00023136"/>
    </source>
</evidence>
<evidence type="ECO:0000256" key="6">
    <source>
        <dbReference type="SAM" id="Phobius"/>
    </source>
</evidence>
<evidence type="ECO:0000259" key="7">
    <source>
        <dbReference type="Pfam" id="PF03798"/>
    </source>
</evidence>
<evidence type="ECO:0000256" key="1">
    <source>
        <dbReference type="ARBA" id="ARBA00004141"/>
    </source>
</evidence>